<organism evidence="5 6">
    <name type="scientific">Candidatus Egerieicola pullicola</name>
    <dbReference type="NCBI Taxonomy" id="2840775"/>
    <lineage>
        <taxon>Bacteria</taxon>
        <taxon>Bacillati</taxon>
        <taxon>Bacillota</taxon>
        <taxon>Clostridia</taxon>
        <taxon>Eubacteriales</taxon>
        <taxon>Oscillospiraceae</taxon>
        <taxon>Oscillospiraceae incertae sedis</taxon>
        <taxon>Candidatus Egerieicola</taxon>
    </lineage>
</organism>
<evidence type="ECO:0000259" key="4">
    <source>
        <dbReference type="Pfam" id="PF20439"/>
    </source>
</evidence>
<sequence>MLQTAQVMEDMAACTDGDIYIGVVGPVRTGKSTFIKRFMELLVLPGMEPDSRRDRALDELPQSGAGRSIMTTEPKFVPEQAAALKLAENQWVNVRLIDCVGYIVPSSLGYFEDEAPRMVKTPWFDHEIPFNLAAEVGTRKVITEHSTVGVVVTTDGTISEIPRAEYQEAEQRVIEELKLLQKPFVVLLNSTLPHAPETKALAEELNEMYQVPVLPVSCPDLTQEDIVQLMSSLMSRFPVRELSFRMPGWVRGLPEDHWLKQKLRELIRQSFRELSCFADLNPCCQNLAQQDIFSGVEILSSQPGEGSALCQIHLEETLFNRILSEYTGLDLSHSEELFPLLSSLTKAKEAFDRIQGAWEEAQATGYGIVMPTMDQLVLEDPKIIKQGGKYGVNLSATAPSIHLIKSNITAQVNPIVGSESQSEELVHYLMKEFEENPQKLWDSNIFGKSLHELVNEGLHNKLSRMPPAARMKIQETIERIINEGCSGLICILI</sequence>
<feature type="domain" description="Stage IV sporulation protein A middle" evidence="3">
    <location>
        <begin position="239"/>
        <end position="417"/>
    </location>
</feature>
<gene>
    <name evidence="5" type="primary">spoIVA</name>
    <name evidence="5" type="ORF">IAB36_06935</name>
</gene>
<dbReference type="GO" id="GO:0005737">
    <property type="term" value="C:cytoplasm"/>
    <property type="evidence" value="ECO:0007669"/>
    <property type="project" value="UniProtKB-SubCell"/>
</dbReference>
<feature type="domain" description="Sporulation stage IV protein A C-terminal" evidence="4">
    <location>
        <begin position="418"/>
        <end position="493"/>
    </location>
</feature>
<reference evidence="5" key="2">
    <citation type="journal article" date="2021" name="PeerJ">
        <title>Extensive microbial diversity within the chicken gut microbiome revealed by metagenomics and culture.</title>
        <authorList>
            <person name="Gilroy R."/>
            <person name="Ravi A."/>
            <person name="Getino M."/>
            <person name="Pursley I."/>
            <person name="Horton D.L."/>
            <person name="Alikhan N.F."/>
            <person name="Baker D."/>
            <person name="Gharbi K."/>
            <person name="Hall N."/>
            <person name="Watson M."/>
            <person name="Adriaenssens E.M."/>
            <person name="Foster-Nyarko E."/>
            <person name="Jarju S."/>
            <person name="Secka A."/>
            <person name="Antonio M."/>
            <person name="Oren A."/>
            <person name="Chaudhuri R.R."/>
            <person name="La Ragione R."/>
            <person name="Hildebrand F."/>
            <person name="Pallen M.J."/>
        </authorList>
    </citation>
    <scope>NUCLEOTIDE SEQUENCE</scope>
    <source>
        <strain evidence="5">CHK184-25365</strain>
    </source>
</reference>
<keyword evidence="1" id="KW-0547">Nucleotide-binding</keyword>
<comment type="subcellular location">
    <subcellularLocation>
        <location evidence="1">Cytoplasm</location>
    </subcellularLocation>
</comment>
<reference evidence="5" key="1">
    <citation type="submission" date="2020-10" db="EMBL/GenBank/DDBJ databases">
        <authorList>
            <person name="Gilroy R."/>
        </authorList>
    </citation>
    <scope>NUCLEOTIDE SEQUENCE</scope>
    <source>
        <strain evidence="5">CHK184-25365</strain>
    </source>
</reference>
<evidence type="ECO:0000259" key="3">
    <source>
        <dbReference type="Pfam" id="PF20438"/>
    </source>
</evidence>
<comment type="caution">
    <text evidence="5">The sequence shown here is derived from an EMBL/GenBank/DDBJ whole genome shotgun (WGS) entry which is preliminary data.</text>
</comment>
<dbReference type="InterPro" id="IPR014201">
    <property type="entry name" value="Spore_IV_A"/>
</dbReference>
<dbReference type="Proteomes" id="UP000886749">
    <property type="component" value="Unassembled WGS sequence"/>
</dbReference>
<dbReference type="Pfam" id="PF09547">
    <property type="entry name" value="SpoIVA_ATPase"/>
    <property type="match status" value="1"/>
</dbReference>
<dbReference type="InterPro" id="IPR027417">
    <property type="entry name" value="P-loop_NTPase"/>
</dbReference>
<dbReference type="GO" id="GO:0030435">
    <property type="term" value="P:sporulation resulting in formation of a cellular spore"/>
    <property type="evidence" value="ECO:0007669"/>
    <property type="project" value="UniProtKB-KW"/>
</dbReference>
<evidence type="ECO:0000313" key="6">
    <source>
        <dbReference type="Proteomes" id="UP000886749"/>
    </source>
</evidence>
<evidence type="ECO:0000256" key="1">
    <source>
        <dbReference type="PIRNR" id="PIRNR007466"/>
    </source>
</evidence>
<keyword evidence="1" id="KW-0963">Cytoplasm</keyword>
<dbReference type="GO" id="GO:0016887">
    <property type="term" value="F:ATP hydrolysis activity"/>
    <property type="evidence" value="ECO:0007669"/>
    <property type="project" value="InterPro"/>
</dbReference>
<dbReference type="PIRSF" id="PIRSF007466">
    <property type="entry name" value="SpoIVA"/>
    <property type="match status" value="1"/>
</dbReference>
<dbReference type="EMBL" id="DVGY01000156">
    <property type="protein sequence ID" value="HIR41543.1"/>
    <property type="molecule type" value="Genomic_DNA"/>
</dbReference>
<comment type="function">
    <text evidence="1">ATPase. Has a role at an early stage in the morphogenesis of the spore coat.</text>
</comment>
<dbReference type="Pfam" id="PF20438">
    <property type="entry name" value="SpoIVA_middle"/>
    <property type="match status" value="1"/>
</dbReference>
<evidence type="ECO:0000259" key="2">
    <source>
        <dbReference type="Pfam" id="PF09547"/>
    </source>
</evidence>
<dbReference type="NCBIfam" id="TIGR02836">
    <property type="entry name" value="spore_IV_A"/>
    <property type="match status" value="1"/>
</dbReference>
<dbReference type="Pfam" id="PF20439">
    <property type="entry name" value="SpoIVA_C"/>
    <property type="match status" value="1"/>
</dbReference>
<feature type="domain" description="Stage IV sporulation protein A ATPase" evidence="2">
    <location>
        <begin position="4"/>
        <end position="238"/>
    </location>
</feature>
<dbReference type="GO" id="GO:0005524">
    <property type="term" value="F:ATP binding"/>
    <property type="evidence" value="ECO:0007669"/>
    <property type="project" value="UniProtKB-KW"/>
</dbReference>
<dbReference type="EC" id="3.6.1.-" evidence="1"/>
<dbReference type="AlphaFoldDB" id="A0A9D1AKG1"/>
<comment type="catalytic activity">
    <reaction evidence="1">
        <text>ATP + H2O = ADP + phosphate + H(+)</text>
        <dbReference type="Rhea" id="RHEA:13065"/>
        <dbReference type="ChEBI" id="CHEBI:15377"/>
        <dbReference type="ChEBI" id="CHEBI:15378"/>
        <dbReference type="ChEBI" id="CHEBI:30616"/>
        <dbReference type="ChEBI" id="CHEBI:43474"/>
        <dbReference type="ChEBI" id="CHEBI:456216"/>
    </reaction>
</comment>
<name>A0A9D1AKG1_9FIRM</name>
<keyword evidence="1" id="KW-0378">Hydrolase</keyword>
<accession>A0A9D1AKG1</accession>
<keyword evidence="1" id="KW-0749">Sporulation</keyword>
<dbReference type="Gene3D" id="3.40.50.300">
    <property type="entry name" value="P-loop containing nucleotide triphosphate hydrolases"/>
    <property type="match status" value="1"/>
</dbReference>
<dbReference type="InterPro" id="IPR046842">
    <property type="entry name" value="SpoIVA_ATPase"/>
</dbReference>
<keyword evidence="1" id="KW-0067">ATP-binding</keyword>
<proteinExistence type="predicted"/>
<dbReference type="SUPFAM" id="SSF52540">
    <property type="entry name" value="P-loop containing nucleoside triphosphate hydrolases"/>
    <property type="match status" value="1"/>
</dbReference>
<dbReference type="InterPro" id="IPR046840">
    <property type="entry name" value="SpoIVA_C"/>
</dbReference>
<protein>
    <recommendedName>
        <fullName evidence="1">Stage IV sporulation protein A</fullName>
        <ecNumber evidence="1">3.6.1.-</ecNumber>
    </recommendedName>
    <alternativeName>
        <fullName evidence="1">Coat morphogenetic protein SpoIVA</fullName>
    </alternativeName>
</protein>
<evidence type="ECO:0000313" key="5">
    <source>
        <dbReference type="EMBL" id="HIR41543.1"/>
    </source>
</evidence>
<dbReference type="InterPro" id="IPR046841">
    <property type="entry name" value="SpoIVA_middle"/>
</dbReference>